<dbReference type="Pfam" id="PF18962">
    <property type="entry name" value="Por_Secre_tail"/>
    <property type="match status" value="1"/>
</dbReference>
<organism evidence="4 5">
    <name type="scientific">Brumimicrobium aurantiacum</name>
    <dbReference type="NCBI Taxonomy" id="1737063"/>
    <lineage>
        <taxon>Bacteria</taxon>
        <taxon>Pseudomonadati</taxon>
        <taxon>Bacteroidota</taxon>
        <taxon>Flavobacteriia</taxon>
        <taxon>Flavobacteriales</taxon>
        <taxon>Crocinitomicaceae</taxon>
        <taxon>Brumimicrobium</taxon>
    </lineage>
</organism>
<keyword evidence="5" id="KW-1185">Reference proteome</keyword>
<dbReference type="RefSeq" id="WP_116879977.1">
    <property type="nucleotide sequence ID" value="NZ_QURB01000002.1"/>
</dbReference>
<dbReference type="PROSITE" id="PS51841">
    <property type="entry name" value="LTD"/>
    <property type="match status" value="1"/>
</dbReference>
<feature type="signal peptide" evidence="2">
    <location>
        <begin position="1"/>
        <end position="18"/>
    </location>
</feature>
<dbReference type="Pfam" id="PF00932">
    <property type="entry name" value="LTD"/>
    <property type="match status" value="1"/>
</dbReference>
<proteinExistence type="predicted"/>
<comment type="caution">
    <text evidence="4">The sequence shown here is derived from an EMBL/GenBank/DDBJ whole genome shotgun (WGS) entry which is preliminary data.</text>
</comment>
<protein>
    <submittedName>
        <fullName evidence="4">T9SS C-terminal target domain-containing protein</fullName>
    </submittedName>
</protein>
<gene>
    <name evidence="4" type="ORF">DXU93_04025</name>
</gene>
<evidence type="ECO:0000259" key="3">
    <source>
        <dbReference type="PROSITE" id="PS51841"/>
    </source>
</evidence>
<evidence type="ECO:0000256" key="2">
    <source>
        <dbReference type="SAM" id="SignalP"/>
    </source>
</evidence>
<evidence type="ECO:0000313" key="5">
    <source>
        <dbReference type="Proteomes" id="UP000257127"/>
    </source>
</evidence>
<dbReference type="EMBL" id="QURB01000002">
    <property type="protein sequence ID" value="RFC54998.1"/>
    <property type="molecule type" value="Genomic_DNA"/>
</dbReference>
<name>A0A3E1EZL5_9FLAO</name>
<evidence type="ECO:0000313" key="4">
    <source>
        <dbReference type="EMBL" id="RFC54998.1"/>
    </source>
</evidence>
<feature type="domain" description="LTD" evidence="3">
    <location>
        <begin position="12"/>
        <end position="193"/>
    </location>
</feature>
<dbReference type="OrthoDB" id="5485925at2"/>
<dbReference type="AlphaFoldDB" id="A0A3E1EZL5"/>
<feature type="chain" id="PRO_5017588836" evidence="2">
    <location>
        <begin position="19"/>
        <end position="340"/>
    </location>
</feature>
<dbReference type="InterPro" id="IPR026444">
    <property type="entry name" value="Secre_tail"/>
</dbReference>
<dbReference type="Proteomes" id="UP000257127">
    <property type="component" value="Unassembled WGS sequence"/>
</dbReference>
<dbReference type="NCBIfam" id="TIGR04183">
    <property type="entry name" value="Por_Secre_tail"/>
    <property type="match status" value="1"/>
</dbReference>
<keyword evidence="1 2" id="KW-0732">Signal</keyword>
<dbReference type="InterPro" id="IPR001322">
    <property type="entry name" value="Lamin_tail_dom"/>
</dbReference>
<sequence>MKKVLLSLGLLLSAAVSAQDCSELFISEYVEGWSNNKAIEIYNPTDSPIDLSEYVIVRYSNGASFAGSGAAVQLSGTIQPYDVYVAVLDKQDENGTGQEAPVWDSLQVRADGFYCPDYNISKAMYFNGNDAVTLEKGTLADVDNSSTQLIDLFGKIGEDPETISNGIEYNGWTTESPFVGVGVDITSDHSLVRKANVKSGVTTLPSLFDAMAEYDTLPPVITMLDANGDTVFDGNGNPRIEGNWSTLGNHDCECNELSVKDENTFKLSIYPNPSENGTFTFASESNIVSVEVYTAVGQKIYTQNNNAGIESFSIGSQSGVYLVNLKASNGAVTSRRVIVK</sequence>
<evidence type="ECO:0000256" key="1">
    <source>
        <dbReference type="ARBA" id="ARBA00022729"/>
    </source>
</evidence>
<accession>A0A3E1EZL5</accession>
<reference evidence="4 5" key="1">
    <citation type="submission" date="2018-08" db="EMBL/GenBank/DDBJ databases">
        <title>The draft genome squence of Brumimicrobium sp. N62.</title>
        <authorList>
            <person name="Du Z.-J."/>
            <person name="Luo H.-R."/>
        </authorList>
    </citation>
    <scope>NUCLEOTIDE SEQUENCE [LARGE SCALE GENOMIC DNA]</scope>
    <source>
        <strain evidence="4 5">N62</strain>
    </source>
</reference>